<feature type="domain" description="Nephrocystin 3-like N-terminal" evidence="3">
    <location>
        <begin position="347"/>
        <end position="441"/>
    </location>
</feature>
<proteinExistence type="predicted"/>
<dbReference type="InterPro" id="IPR002110">
    <property type="entry name" value="Ankyrin_rpt"/>
</dbReference>
<dbReference type="Pfam" id="PF24883">
    <property type="entry name" value="NPHP3_N"/>
    <property type="match status" value="2"/>
</dbReference>
<dbReference type="Gene3D" id="1.25.40.20">
    <property type="entry name" value="Ankyrin repeat-containing domain"/>
    <property type="match status" value="2"/>
</dbReference>
<evidence type="ECO:0000256" key="1">
    <source>
        <dbReference type="ARBA" id="ARBA00022737"/>
    </source>
</evidence>
<protein>
    <recommendedName>
        <fullName evidence="3">Nephrocystin 3-like N-terminal domain-containing protein</fullName>
    </recommendedName>
</protein>
<name>A0A7C8PJS7_ORBOL</name>
<accession>A0A7C8PJS7</accession>
<dbReference type="EMBL" id="JAABOE010000145">
    <property type="protein sequence ID" value="KAF3161566.1"/>
    <property type="molecule type" value="Genomic_DNA"/>
</dbReference>
<dbReference type="SUPFAM" id="SSF48403">
    <property type="entry name" value="Ankyrin repeat"/>
    <property type="match status" value="1"/>
</dbReference>
<evidence type="ECO:0000313" key="5">
    <source>
        <dbReference type="Proteomes" id="UP000479691"/>
    </source>
</evidence>
<comment type="caution">
    <text evidence="4">The sequence shown here is derived from an EMBL/GenBank/DDBJ whole genome shotgun (WGS) entry which is preliminary data.</text>
</comment>
<dbReference type="InterPro" id="IPR027417">
    <property type="entry name" value="P-loop_NTPase"/>
</dbReference>
<dbReference type="PANTHER" id="PTHR10039">
    <property type="entry name" value="AMELOGENIN"/>
    <property type="match status" value="1"/>
</dbReference>
<feature type="domain" description="Nephrocystin 3-like N-terminal" evidence="3">
    <location>
        <begin position="499"/>
        <end position="560"/>
    </location>
</feature>
<organism evidence="4 5">
    <name type="scientific">Orbilia oligospora</name>
    <name type="common">Nematode-trapping fungus</name>
    <name type="synonym">Arthrobotrys oligospora</name>
    <dbReference type="NCBI Taxonomy" id="2813651"/>
    <lineage>
        <taxon>Eukaryota</taxon>
        <taxon>Fungi</taxon>
        <taxon>Dikarya</taxon>
        <taxon>Ascomycota</taxon>
        <taxon>Pezizomycotina</taxon>
        <taxon>Orbiliomycetes</taxon>
        <taxon>Orbiliales</taxon>
        <taxon>Orbiliaceae</taxon>
        <taxon>Orbilia</taxon>
    </lineage>
</organism>
<dbReference type="SMART" id="SM00248">
    <property type="entry name" value="ANK"/>
    <property type="match status" value="8"/>
</dbReference>
<feature type="region of interest" description="Disordered" evidence="2">
    <location>
        <begin position="753"/>
        <end position="773"/>
    </location>
</feature>
<keyword evidence="1" id="KW-0677">Repeat</keyword>
<reference evidence="4 5" key="1">
    <citation type="submission" date="2019-06" db="EMBL/GenBank/DDBJ databases">
        <authorList>
            <person name="Palmer J.M."/>
        </authorList>
    </citation>
    <scope>NUCLEOTIDE SEQUENCE [LARGE SCALE GENOMIC DNA]</scope>
    <source>
        <strain evidence="4 5">TWF788</strain>
    </source>
</reference>
<dbReference type="PANTHER" id="PTHR10039:SF10">
    <property type="entry name" value="NACHT DOMAIN-CONTAINING PROTEIN"/>
    <property type="match status" value="1"/>
</dbReference>
<dbReference type="Proteomes" id="UP000479691">
    <property type="component" value="Unassembled WGS sequence"/>
</dbReference>
<gene>
    <name evidence="4" type="ORF">TWF788_002470</name>
</gene>
<dbReference type="InterPro" id="IPR036770">
    <property type="entry name" value="Ankyrin_rpt-contain_sf"/>
</dbReference>
<evidence type="ECO:0000256" key="2">
    <source>
        <dbReference type="SAM" id="MobiDB-lite"/>
    </source>
</evidence>
<sequence>MATAAMTSALTIDTDPGFRRPSLARKSTFAPSITIGERSPSCWNAAKERFRLRTKEYKHPPNPEDLRKFFRQHANLDEVISGCEELKLKADGRYQGRIGDLLGVLSLVKDTGDTLLAGAPETVGIAWGVISLLIGVGKNDMSNCEKISEASTNIVTIILNCQLYENRHIDAQQTGHGDGGRIIESILKIITMILEFFWLANRKLGETSKLKRFGDFFKFNSPINTIYEDIIKHYVELRRMGNDQFEETVLKWLNDFKAQNLKFADQNAKALKELIFPSLDKIWADVHDIKSGINTLSQNIHGSKSLQEVTSIFEKLYKELKPSDVHLRQRRLAVQPVRRVAGELCSSQWLFAHKHYKSWAEGAVRFLYLNGDAGFGKSVTMAAVTEKLGKSNSSFPQTERCPVLFFFFKKGDDETELANSAVSSLLIQLFDEQYATTIEEKKAFIKALEMPTSTSDKASLGAMQSHKATSDAPLDVVNEIPSSHQGVLRKGGLGSRERSSSVTTNITKLKRLAKVIGRTIYIIMDGVDECTDRESSGLISELLNLGRSTDVKVKILLSSRKGFGLEKFFVKEKSAMGKSGTPHAGDVKTGCQIQDDYKIFTINEHTNEADMRGYLEDCLTELLGHSSTDQKYFISTTGSDQSRDGTALDRKQTKEIKRMIETIQKRAAGMFTYSTMVIASLRQPSPLSIKKRVEELPSEMNNLYANHLNSLTIAQKDLVILALKRIALAPRAMNTLEIVDQFKRVYLDSDKNVGTPDCSDEEKSNDGFSENTETKMKSELISPIETMKLEMKEPEVIYTIRHLEAAGREFFKFSNEKATIEFIHKSVLDWVIKESEAAEKFYSGQMAITKIFKFEENGEMQITVPRNFLEGYSGNFQGTKEAYLDILIYTLEVLANTRFQERYIPTYYSLKDPVSPTDPYLPCPSTPPDDAMRERARAMTEDSNHHRGELTHLDFYMFEVSQSWAIGERKGTKWAKLHGLLHKLSDPKVFARWSTQFLLLNNVKLDDILKPSEVITPAILAAEFQWGLYLDFLVTNATVEPASYPEALNEGPPKWKWYNILSDLQRSSIFGYSILHTKGIRFWSENVEQILQIISPRENPYRLRDLNNHTPLTKCLQELQGGVDPTQREFLVDTMKVMLKYDLEPNLCFNGVLTPEGPTLFSVLLMSCDYSLVSLVLKKYGGNPALLDINHRDSRRRTPLHMTWLIKFPDPTIQIKIARLLLESYADPNAQNASSLAPLALAAPRLNESGVKLLLNYKANVNDDDISGNTAFTITADDKRFIMNNSEEKVISMLKLLKNHGADISQPKKGGMTALMTAIMNSRWKIADAILEMHRSETKSGDCSYLMQADREGDTLLHIAAKRGAEGLGIAKFVVESMNEDSIIDLLEKENNDCQTAFDITSLSSASATLKGYFVACYYRYHKRQKDGSGTRELWLPRYLASRFLWSPEGVLEYMEKSDFTKSAYEALITTQPYAKWLLHTLVSYDQGDLISKIMVAGADLYDRDEEGWDTFDWAYAHGLEVGEQEGYTDVDYEARRLDWDRSGNKVEKWETKHRALRAAEDGLRIRGLEEHELEGR</sequence>
<evidence type="ECO:0000313" key="4">
    <source>
        <dbReference type="EMBL" id="KAF3161566.1"/>
    </source>
</evidence>
<evidence type="ECO:0000259" key="3">
    <source>
        <dbReference type="Pfam" id="PF24883"/>
    </source>
</evidence>
<dbReference type="InterPro" id="IPR056884">
    <property type="entry name" value="NPHP3-like_N"/>
</dbReference>
<dbReference type="Gene3D" id="3.40.50.300">
    <property type="entry name" value="P-loop containing nucleotide triphosphate hydrolases"/>
    <property type="match status" value="1"/>
</dbReference>